<sequence>MPFREKGGGREGSASGSWTHAAWSGRARVAGGCGAERRRHGRAAWAAAWRRLPGLTRRRPGSRPRAGERARDAEGGCGRISNGGGGKSAKRRWSTGEREKSSEREREEERRRSLGRRTRIALVRRREEIGRGEMGQGGQNRPTKLEGSDLDFHREG</sequence>
<accession>Q5ZEN8</accession>
<feature type="compositionally biased region" description="Gly residues" evidence="1">
    <location>
        <begin position="75"/>
        <end position="87"/>
    </location>
</feature>
<reference evidence="2" key="1">
    <citation type="journal article" date="2002" name="Nature">
        <title>The genome sequence and structure of rice chromosome 1.</title>
        <authorList>
            <person name="Sasaki T."/>
            <person name="Matsumoto T."/>
            <person name="Yamamoto K."/>
            <person name="Sakata K."/>
            <person name="Baba T."/>
            <person name="Katayose Y."/>
            <person name="Wu J."/>
            <person name="Niimura Y."/>
            <person name="Cheng Z."/>
            <person name="Nagamura Y."/>
            <person name="Antonio B.A."/>
            <person name="Kanamori H."/>
            <person name="Hosokawa S."/>
            <person name="Masukawa M."/>
            <person name="Arikawa K."/>
            <person name="Chiden Y."/>
            <person name="Hayashi M."/>
            <person name="Okamoto M."/>
            <person name="Ando T."/>
            <person name="Aoki H."/>
            <person name="Arita K."/>
            <person name="Hamada M."/>
            <person name="Harada C."/>
            <person name="Hijishita S."/>
            <person name="Honda M."/>
            <person name="Ichikawa Y."/>
            <person name="Idonuma A."/>
            <person name="Iijima M."/>
            <person name="Ikeda M."/>
            <person name="Ikeno M."/>
            <person name="Itoh S."/>
            <person name="Itoh T."/>
            <person name="Itoh Y."/>
            <person name="Itoh Y."/>
            <person name="Iwabuchi A."/>
            <person name="Kamiya K."/>
            <person name="Karasawa W."/>
            <person name="Katagiri S."/>
            <person name="Kikuta A."/>
            <person name="Kobayashi N."/>
            <person name="Kono I."/>
            <person name="Machita K."/>
            <person name="Maehara T."/>
            <person name="Mizuno H."/>
            <person name="Mizubayashi T."/>
            <person name="Mukai Y."/>
            <person name="Nagasaki H."/>
            <person name="Nakashima M."/>
            <person name="Nakama Y."/>
            <person name="Nakamichi Y."/>
            <person name="Nakamura M."/>
            <person name="Namiki N."/>
            <person name="Negishi M."/>
            <person name="Ohta I."/>
            <person name="Ono N."/>
            <person name="Saji S."/>
            <person name="Sakai K."/>
            <person name="Shibata M."/>
            <person name="Shimokawa T."/>
            <person name="Shomura A."/>
            <person name="Song J."/>
            <person name="Takazaki Y."/>
            <person name="Terasawa K."/>
            <person name="Tsuji K."/>
            <person name="Waki K."/>
            <person name="Yamagata H."/>
            <person name="Yamane H."/>
            <person name="Yoshiki S."/>
            <person name="Yoshihara R."/>
            <person name="Yukawa K."/>
            <person name="Zhong H."/>
            <person name="Iwama H."/>
            <person name="Endo T."/>
            <person name="Ito H."/>
            <person name="Hahn J.H."/>
            <person name="Kim H.I."/>
            <person name="Eun M.Y."/>
            <person name="Yano M."/>
            <person name="Jiang J."/>
            <person name="Gojobori T."/>
        </authorList>
    </citation>
    <scope>NUCLEOTIDE SEQUENCE [LARGE SCALE GENOMIC DNA]</scope>
</reference>
<name>Q5ZEN8_ORYSJ</name>
<organism evidence="2">
    <name type="scientific">Oryza sativa subsp. japonica</name>
    <name type="common">Rice</name>
    <dbReference type="NCBI Taxonomy" id="39947"/>
    <lineage>
        <taxon>Eukaryota</taxon>
        <taxon>Viridiplantae</taxon>
        <taxon>Streptophyta</taxon>
        <taxon>Embryophyta</taxon>
        <taxon>Tracheophyta</taxon>
        <taxon>Spermatophyta</taxon>
        <taxon>Magnoliopsida</taxon>
        <taxon>Liliopsida</taxon>
        <taxon>Poales</taxon>
        <taxon>Poaceae</taxon>
        <taxon>BOP clade</taxon>
        <taxon>Oryzoideae</taxon>
        <taxon>Oryzeae</taxon>
        <taxon>Oryzinae</taxon>
        <taxon>Oryza</taxon>
        <taxon>Oryza sativa</taxon>
    </lineage>
</organism>
<feature type="compositionally biased region" description="Basic and acidic residues" evidence="1">
    <location>
        <begin position="143"/>
        <end position="156"/>
    </location>
</feature>
<feature type="region of interest" description="Disordered" evidence="1">
    <location>
        <begin position="1"/>
        <end position="156"/>
    </location>
</feature>
<dbReference type="AlphaFoldDB" id="Q5ZEN8"/>
<feature type="compositionally biased region" description="Low complexity" evidence="1">
    <location>
        <begin position="43"/>
        <end position="55"/>
    </location>
</feature>
<feature type="compositionally biased region" description="Basic and acidic residues" evidence="1">
    <location>
        <begin position="94"/>
        <end position="112"/>
    </location>
</feature>
<evidence type="ECO:0000313" key="2">
    <source>
        <dbReference type="EMBL" id="BAD61063.1"/>
    </source>
</evidence>
<protein>
    <submittedName>
        <fullName evidence="2">Uncharacterized protein P0019D06.4</fullName>
    </submittedName>
</protein>
<dbReference type="EMBL" id="AP002483">
    <property type="protein sequence ID" value="BAD61063.1"/>
    <property type="molecule type" value="Genomic_DNA"/>
</dbReference>
<proteinExistence type="predicted"/>
<feature type="compositionally biased region" description="Basic residues" evidence="1">
    <location>
        <begin position="113"/>
        <end position="123"/>
    </location>
</feature>
<evidence type="ECO:0000256" key="1">
    <source>
        <dbReference type="SAM" id="MobiDB-lite"/>
    </source>
</evidence>
<feature type="compositionally biased region" description="Basic and acidic residues" evidence="1">
    <location>
        <begin position="65"/>
        <end position="74"/>
    </location>
</feature>
<gene>
    <name evidence="2" type="primary">P0019D06.4</name>
</gene>
<dbReference type="Proteomes" id="UP000817658">
    <property type="component" value="Chromosome 1"/>
</dbReference>